<dbReference type="InterPro" id="IPR025887">
    <property type="entry name" value="Glyco_hydro_31_N_dom"/>
</dbReference>
<dbReference type="FunFam" id="3.20.20.80:FF:000016">
    <property type="entry name" value="Maltase-glucoamylase, intestinal"/>
    <property type="match status" value="1"/>
</dbReference>
<dbReference type="FunFam" id="2.60.40.1180:FF:000044">
    <property type="entry name" value="Alpha-glucosidase 1"/>
    <property type="match status" value="1"/>
</dbReference>
<dbReference type="Pfam" id="PF21365">
    <property type="entry name" value="Glyco_hydro_31_3rd"/>
    <property type="match status" value="1"/>
</dbReference>
<dbReference type="OMA" id="GEKWYDW"/>
<keyword evidence="5" id="KW-0472">Membrane</keyword>
<dbReference type="EMBL" id="KB293691">
    <property type="protein sequence ID" value="ELU15628.1"/>
    <property type="molecule type" value="Genomic_DNA"/>
</dbReference>
<keyword evidence="3" id="KW-0732">Signal</keyword>
<accession>R7V9X3</accession>
<dbReference type="OrthoDB" id="5839090at2759"/>
<keyword evidence="14" id="KW-1185">Reference proteome</keyword>
<keyword evidence="8 10" id="KW-0326">Glycosidase</keyword>
<evidence type="ECO:0000256" key="1">
    <source>
        <dbReference type="ARBA" id="ARBA00004370"/>
    </source>
</evidence>
<dbReference type="Pfam" id="PF01055">
    <property type="entry name" value="Glyco_hydro_31_2nd"/>
    <property type="match status" value="1"/>
</dbReference>
<reference evidence="13" key="3">
    <citation type="submission" date="2015-06" db="UniProtKB">
        <authorList>
            <consortium name="EnsemblMetazoa"/>
        </authorList>
    </citation>
    <scope>IDENTIFICATION</scope>
</reference>
<evidence type="ECO:0000256" key="7">
    <source>
        <dbReference type="ARBA" id="ARBA00023180"/>
    </source>
</evidence>
<dbReference type="InterPro" id="IPR017853">
    <property type="entry name" value="GH"/>
</dbReference>
<dbReference type="GO" id="GO:0004558">
    <property type="term" value="F:alpha-1,4-glucosidase activity"/>
    <property type="evidence" value="ECO:0007669"/>
    <property type="project" value="TreeGrafter"/>
</dbReference>
<comment type="subcellular location">
    <subcellularLocation>
        <location evidence="1">Membrane</location>
    </subcellularLocation>
</comment>
<dbReference type="EMBL" id="AMQN01004500">
    <property type="status" value="NOT_ANNOTATED_CDS"/>
    <property type="molecule type" value="Genomic_DNA"/>
</dbReference>
<dbReference type="InterPro" id="IPR048395">
    <property type="entry name" value="Glyco_hydro_31_C"/>
</dbReference>
<dbReference type="HOGENOM" id="CLU_000631_11_2_1"/>
<comment type="similarity">
    <text evidence="2 10">Belongs to the glycosyl hydrolase 31 family.</text>
</comment>
<dbReference type="InterPro" id="IPR013780">
    <property type="entry name" value="Glyco_hydro_b"/>
</dbReference>
<organism evidence="12">
    <name type="scientific">Capitella teleta</name>
    <name type="common">Polychaete worm</name>
    <dbReference type="NCBI Taxonomy" id="283909"/>
    <lineage>
        <taxon>Eukaryota</taxon>
        <taxon>Metazoa</taxon>
        <taxon>Spiralia</taxon>
        <taxon>Lophotrochozoa</taxon>
        <taxon>Annelida</taxon>
        <taxon>Polychaeta</taxon>
        <taxon>Sedentaria</taxon>
        <taxon>Scolecida</taxon>
        <taxon>Capitellidae</taxon>
        <taxon>Capitella</taxon>
    </lineage>
</organism>
<dbReference type="SUPFAM" id="SSF51011">
    <property type="entry name" value="Glycosyl hydrolase domain"/>
    <property type="match status" value="1"/>
</dbReference>
<evidence type="ECO:0000313" key="14">
    <source>
        <dbReference type="Proteomes" id="UP000014760"/>
    </source>
</evidence>
<evidence type="ECO:0000259" key="11">
    <source>
        <dbReference type="PROSITE" id="PS51448"/>
    </source>
</evidence>
<evidence type="ECO:0000256" key="5">
    <source>
        <dbReference type="ARBA" id="ARBA00023136"/>
    </source>
</evidence>
<evidence type="ECO:0000256" key="2">
    <source>
        <dbReference type="ARBA" id="ARBA00007806"/>
    </source>
</evidence>
<dbReference type="InterPro" id="IPR030458">
    <property type="entry name" value="Glyco_hydro_31_AS"/>
</dbReference>
<dbReference type="EnsemblMetazoa" id="CapteT167453">
    <property type="protein sequence ID" value="CapteP167453"/>
    <property type="gene ID" value="CapteG167453"/>
</dbReference>
<keyword evidence="6" id="KW-1015">Disulfide bond</keyword>
<dbReference type="InterPro" id="IPR044913">
    <property type="entry name" value="P_trefoil_dom_sf"/>
</dbReference>
<dbReference type="PROSITE" id="PS00129">
    <property type="entry name" value="GLYCOSYL_HYDROL_F31_1"/>
    <property type="match status" value="1"/>
</dbReference>
<proteinExistence type="inferred from homology"/>
<dbReference type="STRING" id="283909.R7V9X3"/>
<dbReference type="PANTHER" id="PTHR22762:SF131">
    <property type="entry name" value="GLYCOSIDE HYDROLASE FAMILY 31 N-TERMINAL DOMAIN-CONTAINING PROTEIN"/>
    <property type="match status" value="1"/>
</dbReference>
<dbReference type="InterPro" id="IPR011013">
    <property type="entry name" value="Gal_mutarotase_sf_dom"/>
</dbReference>
<evidence type="ECO:0000256" key="10">
    <source>
        <dbReference type="RuleBase" id="RU361185"/>
    </source>
</evidence>
<keyword evidence="4 10" id="KW-0378">Hydrolase</keyword>
<dbReference type="InterPro" id="IPR000322">
    <property type="entry name" value="Glyco_hydro_31_TIM"/>
</dbReference>
<dbReference type="PROSITE" id="PS51448">
    <property type="entry name" value="P_TREFOIL_2"/>
    <property type="match status" value="1"/>
</dbReference>
<dbReference type="Gene3D" id="2.60.40.1760">
    <property type="entry name" value="glycosyl hydrolase (family 31)"/>
    <property type="match status" value="1"/>
</dbReference>
<dbReference type="Gene3D" id="3.20.20.80">
    <property type="entry name" value="Glycosidases"/>
    <property type="match status" value="1"/>
</dbReference>
<evidence type="ECO:0000256" key="9">
    <source>
        <dbReference type="PROSITE-ProRule" id="PRU00779"/>
    </source>
</evidence>
<evidence type="ECO:0000313" key="12">
    <source>
        <dbReference type="EMBL" id="ELU15628.1"/>
    </source>
</evidence>
<evidence type="ECO:0000256" key="8">
    <source>
        <dbReference type="ARBA" id="ARBA00023295"/>
    </source>
</evidence>
<dbReference type="Proteomes" id="UP000014760">
    <property type="component" value="Unassembled WGS sequence"/>
</dbReference>
<dbReference type="Gene3D" id="2.60.40.1180">
    <property type="entry name" value="Golgi alpha-mannosidase II"/>
    <property type="match status" value="2"/>
</dbReference>
<dbReference type="Pfam" id="PF00088">
    <property type="entry name" value="Trefoil"/>
    <property type="match status" value="1"/>
</dbReference>
<dbReference type="FunFam" id="2.60.40.1180:FF:000005">
    <property type="entry name" value="Maltase-glucoamylase, intestinal"/>
    <property type="match status" value="1"/>
</dbReference>
<evidence type="ECO:0000256" key="4">
    <source>
        <dbReference type="ARBA" id="ARBA00022801"/>
    </source>
</evidence>
<evidence type="ECO:0000256" key="6">
    <source>
        <dbReference type="ARBA" id="ARBA00023157"/>
    </source>
</evidence>
<feature type="domain" description="P-type" evidence="11">
    <location>
        <begin position="16"/>
        <end position="69"/>
    </location>
</feature>
<dbReference type="AlphaFoldDB" id="R7V9X3"/>
<sequence length="876" mass="97467">MDRGPYESYLKKLTDPQCSKSADNDRFDCHPEPNANPQKCVARGCCWKSASANFDPEASYNVPWCFFPSDYAGYSTDEIVVTSTGYAATLTATGQWQLPYGTRIGLLRFELFMPTVDSIRFKFYDPANKRYEVPISTPEIQKKAFKTNYHIDFTKNPFSVKITRKSTGAVLFDSSPSPLIFTDQFLLISTLLSSSNLYGLGEQKAPLQKGGAWARYSLWARDQSPTFNTNIYGSHPFFLNLEPDGKAHGVFLLNSNAMDVDISPKPAVTFRTIGGILDFFVFLGPSADAVISQYTDVIGKPFMPPYWSLGFHLCRYGYSDTAYVKKIIERNRAIGIPYDVQWTDIDYMDAKFDWTYDPKRYGDLPSVVEDLHEHGQKYIMIIDPGIANTQPGKYAAYDEGVKDGVFIQDSKGNLLIGKVWPGTVTFPDFYHPNATKWWTKQAQDWHTKVSYDGIWIDMNEPSNFVFGSTVGCPGNHLDNPPYVPQISGNGSLADNTVCPSALHYSTSHYNLHNLYGLSETMATASAVTSVIKKRSIIISRSTFPSQGHFGGHWTGDVFSTWEDLHYSIPAMLEFGMYGIPLVGADICGFNHDTTEELCTRWMQLGAFYPFMRNHNTLGAPDQDPAAFSKRAQSIMKAILEVRYTLLPFLYTLMVNSHMTGVPAARPLFFSFPTDVNTFDIDKQFMWGSSLIISPVLTQGAESVEAYLPKGIWYDLYTSQMIGSTGKMIGLPAPLEKIPVHIRGGSILPLQAPAVTTTLSRKNPFGLIAAYDVNGSASGELFWDDGDSLDSYSADKFCHVAFSAAQGTLTSVIMKNGYAPESPLVITEIRVLGVAMKPTHAEVNGQSAKVTYLDHLLELEIADFSADLLSPLRVTWK</sequence>
<dbReference type="InterPro" id="IPR030459">
    <property type="entry name" value="Glyco_hydro_31_CS"/>
</dbReference>
<dbReference type="SUPFAM" id="SSF57492">
    <property type="entry name" value="Trefoil"/>
    <property type="match status" value="1"/>
</dbReference>
<dbReference type="PANTHER" id="PTHR22762">
    <property type="entry name" value="ALPHA-GLUCOSIDASE"/>
    <property type="match status" value="1"/>
</dbReference>
<protein>
    <recommendedName>
        <fullName evidence="11">P-type domain-containing protein</fullName>
    </recommendedName>
</protein>
<dbReference type="Pfam" id="PF13802">
    <property type="entry name" value="Gal_mutarotas_2"/>
    <property type="match status" value="1"/>
</dbReference>
<comment type="caution">
    <text evidence="9">Lacks conserved residue(s) required for the propagation of feature annotation.</text>
</comment>
<dbReference type="Gene3D" id="4.10.110.10">
    <property type="entry name" value="Spasmolytic Protein, domain 1"/>
    <property type="match status" value="1"/>
</dbReference>
<dbReference type="InterPro" id="IPR000519">
    <property type="entry name" value="P_trefoil_dom"/>
</dbReference>
<dbReference type="CDD" id="cd14752">
    <property type="entry name" value="GH31_N"/>
    <property type="match status" value="1"/>
</dbReference>
<dbReference type="GO" id="GO:0005975">
    <property type="term" value="P:carbohydrate metabolic process"/>
    <property type="evidence" value="ECO:0007669"/>
    <property type="project" value="InterPro"/>
</dbReference>
<dbReference type="CDD" id="cd06602">
    <property type="entry name" value="GH31_MGAM_SI_GAA"/>
    <property type="match status" value="1"/>
</dbReference>
<dbReference type="CDD" id="cd00111">
    <property type="entry name" value="Trefoil"/>
    <property type="match status" value="1"/>
</dbReference>
<name>R7V9X3_CAPTE</name>
<dbReference type="GO" id="GO:0030246">
    <property type="term" value="F:carbohydrate binding"/>
    <property type="evidence" value="ECO:0007669"/>
    <property type="project" value="InterPro"/>
</dbReference>
<dbReference type="SMART" id="SM00018">
    <property type="entry name" value="PD"/>
    <property type="match status" value="1"/>
</dbReference>
<reference evidence="12 14" key="2">
    <citation type="journal article" date="2013" name="Nature">
        <title>Insights into bilaterian evolution from three spiralian genomes.</title>
        <authorList>
            <person name="Simakov O."/>
            <person name="Marletaz F."/>
            <person name="Cho S.J."/>
            <person name="Edsinger-Gonzales E."/>
            <person name="Havlak P."/>
            <person name="Hellsten U."/>
            <person name="Kuo D.H."/>
            <person name="Larsson T."/>
            <person name="Lv J."/>
            <person name="Arendt D."/>
            <person name="Savage R."/>
            <person name="Osoegawa K."/>
            <person name="de Jong P."/>
            <person name="Grimwood J."/>
            <person name="Chapman J.A."/>
            <person name="Shapiro H."/>
            <person name="Aerts A."/>
            <person name="Otillar R.P."/>
            <person name="Terry A.Y."/>
            <person name="Boore J.L."/>
            <person name="Grigoriev I.V."/>
            <person name="Lindberg D.R."/>
            <person name="Seaver E.C."/>
            <person name="Weisblat D.A."/>
            <person name="Putnam N.H."/>
            <person name="Rokhsar D.S."/>
        </authorList>
    </citation>
    <scope>NUCLEOTIDE SEQUENCE</scope>
    <source>
        <strain evidence="12 14">I ESC-2004</strain>
    </source>
</reference>
<evidence type="ECO:0000256" key="3">
    <source>
        <dbReference type="ARBA" id="ARBA00022729"/>
    </source>
</evidence>
<dbReference type="GO" id="GO:0016020">
    <property type="term" value="C:membrane"/>
    <property type="evidence" value="ECO:0007669"/>
    <property type="project" value="UniProtKB-SubCell"/>
</dbReference>
<dbReference type="SUPFAM" id="SSF51445">
    <property type="entry name" value="(Trans)glycosidases"/>
    <property type="match status" value="1"/>
</dbReference>
<keyword evidence="7" id="KW-0325">Glycoprotein</keyword>
<evidence type="ECO:0000313" key="13">
    <source>
        <dbReference type="EnsemblMetazoa" id="CapteP167453"/>
    </source>
</evidence>
<dbReference type="SUPFAM" id="SSF74650">
    <property type="entry name" value="Galactose mutarotase-like"/>
    <property type="match status" value="1"/>
</dbReference>
<gene>
    <name evidence="12" type="ORF">CAPTEDRAFT_167453</name>
</gene>
<reference evidence="14" key="1">
    <citation type="submission" date="2012-12" db="EMBL/GenBank/DDBJ databases">
        <authorList>
            <person name="Hellsten U."/>
            <person name="Grimwood J."/>
            <person name="Chapman J.A."/>
            <person name="Shapiro H."/>
            <person name="Aerts A."/>
            <person name="Otillar R.P."/>
            <person name="Terry A.Y."/>
            <person name="Boore J.L."/>
            <person name="Simakov O."/>
            <person name="Marletaz F."/>
            <person name="Cho S.-J."/>
            <person name="Edsinger-Gonzales E."/>
            <person name="Havlak P."/>
            <person name="Kuo D.-H."/>
            <person name="Larsson T."/>
            <person name="Lv J."/>
            <person name="Arendt D."/>
            <person name="Savage R."/>
            <person name="Osoegawa K."/>
            <person name="de Jong P."/>
            <person name="Lindberg D.R."/>
            <person name="Seaver E.C."/>
            <person name="Weisblat D.A."/>
            <person name="Putnam N.H."/>
            <person name="Grigoriev I.V."/>
            <person name="Rokhsar D.S."/>
        </authorList>
    </citation>
    <scope>NUCLEOTIDE SEQUENCE</scope>
    <source>
        <strain evidence="14">I ESC-2004</strain>
    </source>
</reference>
<dbReference type="PROSITE" id="PS00707">
    <property type="entry name" value="GLYCOSYL_HYDROL_F31_2"/>
    <property type="match status" value="1"/>
</dbReference>